<dbReference type="Pfam" id="PF12023">
    <property type="entry name" value="DUF3511"/>
    <property type="match status" value="1"/>
</dbReference>
<protein>
    <submittedName>
        <fullName evidence="2">Uncharacterized protein</fullName>
    </submittedName>
</protein>
<accession>A0AAN9RPH2</accession>
<dbReference type="PANTHER" id="PTHR33193">
    <property type="entry name" value="DOMAIN PROTEIN, PUTATIVE (DUF3511)-RELATED"/>
    <property type="match status" value="1"/>
</dbReference>
<evidence type="ECO:0000256" key="1">
    <source>
        <dbReference type="SAM" id="MobiDB-lite"/>
    </source>
</evidence>
<organism evidence="2 3">
    <name type="scientific">Phaseolus coccineus</name>
    <name type="common">Scarlet runner bean</name>
    <name type="synonym">Phaseolus multiflorus</name>
    <dbReference type="NCBI Taxonomy" id="3886"/>
    <lineage>
        <taxon>Eukaryota</taxon>
        <taxon>Viridiplantae</taxon>
        <taxon>Streptophyta</taxon>
        <taxon>Embryophyta</taxon>
        <taxon>Tracheophyta</taxon>
        <taxon>Spermatophyta</taxon>
        <taxon>Magnoliopsida</taxon>
        <taxon>eudicotyledons</taxon>
        <taxon>Gunneridae</taxon>
        <taxon>Pentapetalae</taxon>
        <taxon>rosids</taxon>
        <taxon>fabids</taxon>
        <taxon>Fabales</taxon>
        <taxon>Fabaceae</taxon>
        <taxon>Papilionoideae</taxon>
        <taxon>50 kb inversion clade</taxon>
        <taxon>NPAAA clade</taxon>
        <taxon>indigoferoid/millettioid clade</taxon>
        <taxon>Phaseoleae</taxon>
        <taxon>Phaseolus</taxon>
    </lineage>
</organism>
<sequence>MDGLASHYAHSCSYSHDEVNGKSVKDNKMMGSYSYEPPRERSGGGNMAVSKSKSSWWWNEAERKRKRRVGKYKLYGTEAKIKHSFKKGFRWFKIKCIKIVSNL</sequence>
<gene>
    <name evidence="2" type="ORF">VNO80_04640</name>
</gene>
<dbReference type="InterPro" id="IPR021899">
    <property type="entry name" value="DUF3511"/>
</dbReference>
<dbReference type="AlphaFoldDB" id="A0AAN9RPH2"/>
<dbReference type="PANTHER" id="PTHR33193:SF73">
    <property type="entry name" value="DUF3511 DOMAIN PROTEIN"/>
    <property type="match status" value="1"/>
</dbReference>
<proteinExistence type="predicted"/>
<evidence type="ECO:0000313" key="3">
    <source>
        <dbReference type="Proteomes" id="UP001374584"/>
    </source>
</evidence>
<keyword evidence="3" id="KW-1185">Reference proteome</keyword>
<name>A0AAN9RPH2_PHACN</name>
<feature type="region of interest" description="Disordered" evidence="1">
    <location>
        <begin position="30"/>
        <end position="53"/>
    </location>
</feature>
<reference evidence="2 3" key="1">
    <citation type="submission" date="2024-01" db="EMBL/GenBank/DDBJ databases">
        <title>The genomes of 5 underutilized Papilionoideae crops provide insights into root nodulation and disease resistanc.</title>
        <authorList>
            <person name="Jiang F."/>
        </authorList>
    </citation>
    <scope>NUCLEOTIDE SEQUENCE [LARGE SCALE GENOMIC DNA]</scope>
    <source>
        <strain evidence="2">JINMINGXINNONG_FW02</strain>
        <tissue evidence="2">Leaves</tissue>
    </source>
</reference>
<dbReference type="EMBL" id="JAYMYR010000002">
    <property type="protein sequence ID" value="KAK7379187.1"/>
    <property type="molecule type" value="Genomic_DNA"/>
</dbReference>
<dbReference type="Proteomes" id="UP001374584">
    <property type="component" value="Unassembled WGS sequence"/>
</dbReference>
<comment type="caution">
    <text evidence="2">The sequence shown here is derived from an EMBL/GenBank/DDBJ whole genome shotgun (WGS) entry which is preliminary data.</text>
</comment>
<evidence type="ECO:0000313" key="2">
    <source>
        <dbReference type="EMBL" id="KAK7379187.1"/>
    </source>
</evidence>